<protein>
    <recommendedName>
        <fullName evidence="9">TonB-dependent transporter Oar-like beta-barrel domain-containing protein</fullName>
    </recommendedName>
</protein>
<keyword evidence="4" id="KW-0812">Transmembrane</keyword>
<dbReference type="InterPro" id="IPR008969">
    <property type="entry name" value="CarboxyPept-like_regulatory"/>
</dbReference>
<dbReference type="eggNOG" id="COG4771">
    <property type="taxonomic scope" value="Bacteria"/>
</dbReference>
<dbReference type="InterPro" id="IPR039426">
    <property type="entry name" value="TonB-dep_rcpt-like"/>
</dbReference>
<evidence type="ECO:0000256" key="3">
    <source>
        <dbReference type="ARBA" id="ARBA00022452"/>
    </source>
</evidence>
<dbReference type="Gene3D" id="2.40.170.20">
    <property type="entry name" value="TonB-dependent receptor, beta-barrel domain"/>
    <property type="match status" value="1"/>
</dbReference>
<evidence type="ECO:0000256" key="8">
    <source>
        <dbReference type="SAM" id="SignalP"/>
    </source>
</evidence>
<dbReference type="PANTHER" id="PTHR30069">
    <property type="entry name" value="TONB-DEPENDENT OUTER MEMBRANE RECEPTOR"/>
    <property type="match status" value="1"/>
</dbReference>
<dbReference type="STRING" id="234267.Acid_1620"/>
<dbReference type="GO" id="GO:0009279">
    <property type="term" value="C:cell outer membrane"/>
    <property type="evidence" value="ECO:0007669"/>
    <property type="project" value="UniProtKB-SubCell"/>
</dbReference>
<dbReference type="PANTHER" id="PTHR30069:SF29">
    <property type="entry name" value="HEMOGLOBIN AND HEMOGLOBIN-HAPTOGLOBIN-BINDING PROTEIN 1-RELATED"/>
    <property type="match status" value="1"/>
</dbReference>
<dbReference type="SUPFAM" id="SSF49464">
    <property type="entry name" value="Carboxypeptidase regulatory domain-like"/>
    <property type="match status" value="1"/>
</dbReference>
<name>Q028E7_SOLUE</name>
<keyword evidence="6" id="KW-0472">Membrane</keyword>
<dbReference type="KEGG" id="sus:Acid_1620"/>
<evidence type="ECO:0000256" key="6">
    <source>
        <dbReference type="ARBA" id="ARBA00023136"/>
    </source>
</evidence>
<dbReference type="HOGENOM" id="CLU_006298_0_0_0"/>
<evidence type="ECO:0000256" key="1">
    <source>
        <dbReference type="ARBA" id="ARBA00004571"/>
    </source>
</evidence>
<dbReference type="SUPFAM" id="SSF56935">
    <property type="entry name" value="Porins"/>
    <property type="match status" value="1"/>
</dbReference>
<evidence type="ECO:0000256" key="5">
    <source>
        <dbReference type="ARBA" id="ARBA00022729"/>
    </source>
</evidence>
<evidence type="ECO:0000259" key="9">
    <source>
        <dbReference type="Pfam" id="PF25183"/>
    </source>
</evidence>
<evidence type="ECO:0000256" key="7">
    <source>
        <dbReference type="ARBA" id="ARBA00023237"/>
    </source>
</evidence>
<keyword evidence="3" id="KW-1134">Transmembrane beta strand</keyword>
<feature type="signal peptide" evidence="8">
    <location>
        <begin position="1"/>
        <end position="25"/>
    </location>
</feature>
<evidence type="ECO:0000256" key="2">
    <source>
        <dbReference type="ARBA" id="ARBA00022448"/>
    </source>
</evidence>
<dbReference type="Pfam" id="PF13620">
    <property type="entry name" value="CarboxypepD_reg"/>
    <property type="match status" value="1"/>
</dbReference>
<keyword evidence="5 8" id="KW-0732">Signal</keyword>
<evidence type="ECO:0000256" key="4">
    <source>
        <dbReference type="ARBA" id="ARBA00022692"/>
    </source>
</evidence>
<dbReference type="Gene3D" id="2.60.40.1120">
    <property type="entry name" value="Carboxypeptidase-like, regulatory domain"/>
    <property type="match status" value="1"/>
</dbReference>
<dbReference type="GO" id="GO:0044718">
    <property type="term" value="P:siderophore transmembrane transport"/>
    <property type="evidence" value="ECO:0007669"/>
    <property type="project" value="TreeGrafter"/>
</dbReference>
<feature type="chain" id="PRO_5004163428" description="TonB-dependent transporter Oar-like beta-barrel domain-containing protein" evidence="8">
    <location>
        <begin position="26"/>
        <end position="1119"/>
    </location>
</feature>
<dbReference type="GO" id="GO:0015344">
    <property type="term" value="F:siderophore uptake transmembrane transporter activity"/>
    <property type="evidence" value="ECO:0007669"/>
    <property type="project" value="TreeGrafter"/>
</dbReference>
<keyword evidence="2" id="KW-0813">Transport</keyword>
<proteinExistence type="predicted"/>
<gene>
    <name evidence="10" type="ordered locus">Acid_1620</name>
</gene>
<sequence precursor="true">MLTLRQGIRVSLLLALVLSVGNAQTTDGVISGRVVNAQTGDAIEGVLVEATQSATNLIRSGTTDAFGAFVLPLLPPGVYRVRIEAGSRFQPQELQVLEVPVAAHLLLAARLRPIEDVWEQKQHQSVYLPNHSALVLMGPDVDTSHTGSFEANGGRKSAGESTLSDVIDPILLRDLPLAGRDVYAALLVEPGMVANTSSARGIGLSAVGQRLSSSNFLLDGLENNNYLTSGPLSAIPPDAVQEYRVSTSNYSAEFGRTSGYLANAISAAGTANWHGVAHFNLRNSALNAADFQSNSLGSAKSSGRAIEPGVRTGGSLIRNRLFASLAFDLLRSRNVDSSGAQVFLLPTRALYRSLSAESVAGQLLSQYHPQVVPDSPDGSLIAPVVLAAPVTLNRETGLARLDYTPTPGGLRIMGRVAVVRASRPDYNWSPYPQFTSGLNQNSTSTAISITTPIHSAWFNEVRVGWNTAFIDAGRASATLPVLNSADGAALPGNPSSFTFSNRNRNWEFVENALWSRGRHTVKVGGGLLGRQLSPLYRFADLGVIFYPDVSSFAADTASGFYAALSRQQFAAEQLAPAAYGNQYRWNQYFLFAQDSFRATDRLTINLGFRYDNFGAPVTTGGAPNPRVVLGSASTIQDRIAGARLDSSPASQIYNADNGDAAVRFGFSFRPLTARDITIRGSYGIFYDRPFDNIWQDLQNNTWMLGSSSGTLTVDPRKGIQSLLANRKPSQSIFLQDPSDIAPQFDFSALTLLQPGLRSPRVQSFFLGVQQQVTPRLGVQLNGVGSLGRALITNDILNRQFGAPDQVGNPSNFYGRTNALLPDLQYRANQGSSDYTALSLVARYRSGNARFQAAYTWSHAIDNQSDPLNGDFTDLRAFNAVDAAPARSFSAFVRQFDSRGDRGNADFDQRQNLVFYSLYDSGAPTGRSPLHALLRNWQLSALGSLRSGFPYTVTVPSAAPGITTLLQCRSANVVTTPGCNGQLLGNRANLIASVDRAVIDQPAVGGRTLLSSGAFSAPTANLVGNTGRGAFTGPGSVSLDLSVGRSFRFAPFGESGRLLVRADAYNVLNHANLGNPDSVLSSPTFGLTRYGAAQQNSGLPPILPLREAPRQIELLMRIEF</sequence>
<dbReference type="InParanoid" id="Q028E7"/>
<dbReference type="AlphaFoldDB" id="Q028E7"/>
<feature type="domain" description="TonB-dependent transporter Oar-like beta-barrel" evidence="9">
    <location>
        <begin position="268"/>
        <end position="1091"/>
    </location>
</feature>
<dbReference type="InterPro" id="IPR057601">
    <property type="entry name" value="Oar-like_b-barrel"/>
</dbReference>
<dbReference type="Pfam" id="PF25183">
    <property type="entry name" value="OMP_b-brl_4"/>
    <property type="match status" value="1"/>
</dbReference>
<organism evidence="10">
    <name type="scientific">Solibacter usitatus (strain Ellin6076)</name>
    <dbReference type="NCBI Taxonomy" id="234267"/>
    <lineage>
        <taxon>Bacteria</taxon>
        <taxon>Pseudomonadati</taxon>
        <taxon>Acidobacteriota</taxon>
        <taxon>Terriglobia</taxon>
        <taxon>Bryobacterales</taxon>
        <taxon>Solibacteraceae</taxon>
        <taxon>Candidatus Solibacter</taxon>
    </lineage>
</organism>
<dbReference type="EMBL" id="CP000473">
    <property type="protein sequence ID" value="ABJ82610.1"/>
    <property type="molecule type" value="Genomic_DNA"/>
</dbReference>
<dbReference type="InterPro" id="IPR036942">
    <property type="entry name" value="Beta-barrel_TonB_sf"/>
</dbReference>
<accession>Q028E7</accession>
<keyword evidence="7" id="KW-0998">Cell outer membrane</keyword>
<evidence type="ECO:0000313" key="10">
    <source>
        <dbReference type="EMBL" id="ABJ82610.1"/>
    </source>
</evidence>
<reference evidence="10" key="1">
    <citation type="submission" date="2006-10" db="EMBL/GenBank/DDBJ databases">
        <title>Complete sequence of Solibacter usitatus Ellin6076.</title>
        <authorList>
            <consortium name="US DOE Joint Genome Institute"/>
            <person name="Copeland A."/>
            <person name="Lucas S."/>
            <person name="Lapidus A."/>
            <person name="Barry K."/>
            <person name="Detter J.C."/>
            <person name="Glavina del Rio T."/>
            <person name="Hammon N."/>
            <person name="Israni S."/>
            <person name="Dalin E."/>
            <person name="Tice H."/>
            <person name="Pitluck S."/>
            <person name="Thompson L.S."/>
            <person name="Brettin T."/>
            <person name="Bruce D."/>
            <person name="Han C."/>
            <person name="Tapia R."/>
            <person name="Gilna P."/>
            <person name="Schmutz J."/>
            <person name="Larimer F."/>
            <person name="Land M."/>
            <person name="Hauser L."/>
            <person name="Kyrpides N."/>
            <person name="Mikhailova N."/>
            <person name="Janssen P.H."/>
            <person name="Kuske C.R."/>
            <person name="Richardson P."/>
        </authorList>
    </citation>
    <scope>NUCLEOTIDE SEQUENCE</scope>
    <source>
        <strain evidence="10">Ellin6076</strain>
    </source>
</reference>
<comment type="subcellular location">
    <subcellularLocation>
        <location evidence="1">Cell outer membrane</location>
        <topology evidence="1">Multi-pass membrane protein</topology>
    </subcellularLocation>
</comment>